<keyword evidence="5" id="KW-1185">Reference proteome</keyword>
<name>A0A6C2U7K1_PONDE</name>
<evidence type="ECO:0000256" key="1">
    <source>
        <dbReference type="ARBA" id="ARBA00022729"/>
    </source>
</evidence>
<dbReference type="InterPro" id="IPR011250">
    <property type="entry name" value="OMP/PagP_B-barrel"/>
</dbReference>
<feature type="domain" description="Outer membrane protein beta-barrel" evidence="3">
    <location>
        <begin position="9"/>
        <end position="199"/>
    </location>
</feature>
<sequence>MRVRLVVGLLMVGCAGLAHAGVTPYASLDGGAVWLSDTYEVRTDTGWIFEGAVGMGIDGAFPPIRVELASGYQKSNLAQNGNGVSGGKMGIGNVMANLYLDIMDFDSGYVREGSHFTPFVPYVFAGIGAAYSHAEWDGETAEDTKVAGNLGAGCGWYITSHLMMDVKYKYFFSRDMEIENQYEVDLTSHQILAGLRYMF</sequence>
<dbReference type="RefSeq" id="WP_136081415.1">
    <property type="nucleotide sequence ID" value="NZ_CAAHFG010000003.1"/>
</dbReference>
<evidence type="ECO:0000256" key="2">
    <source>
        <dbReference type="SAM" id="SignalP"/>
    </source>
</evidence>
<dbReference type="InterPro" id="IPR027385">
    <property type="entry name" value="Beta-barrel_OMP"/>
</dbReference>
<dbReference type="SUPFAM" id="SSF56925">
    <property type="entry name" value="OMPA-like"/>
    <property type="match status" value="1"/>
</dbReference>
<dbReference type="EMBL" id="CAAHFG010000003">
    <property type="protein sequence ID" value="VGO15849.1"/>
    <property type="molecule type" value="Genomic_DNA"/>
</dbReference>
<reference evidence="4 5" key="1">
    <citation type="submission" date="2019-04" db="EMBL/GenBank/DDBJ databases">
        <authorList>
            <person name="Van Vliet M D."/>
        </authorList>
    </citation>
    <scope>NUCLEOTIDE SEQUENCE [LARGE SCALE GENOMIC DNA]</scope>
    <source>
        <strain evidence="4 5">F1</strain>
    </source>
</reference>
<evidence type="ECO:0000259" key="3">
    <source>
        <dbReference type="Pfam" id="PF13505"/>
    </source>
</evidence>
<keyword evidence="1 2" id="KW-0732">Signal</keyword>
<evidence type="ECO:0000313" key="5">
    <source>
        <dbReference type="Proteomes" id="UP000366872"/>
    </source>
</evidence>
<organism evidence="4 5">
    <name type="scientific">Pontiella desulfatans</name>
    <dbReference type="NCBI Taxonomy" id="2750659"/>
    <lineage>
        <taxon>Bacteria</taxon>
        <taxon>Pseudomonadati</taxon>
        <taxon>Kiritimatiellota</taxon>
        <taxon>Kiritimatiellia</taxon>
        <taxon>Kiritimatiellales</taxon>
        <taxon>Pontiellaceae</taxon>
        <taxon>Pontiella</taxon>
    </lineage>
</organism>
<gene>
    <name evidence="4" type="ORF">PDESU_04436</name>
</gene>
<dbReference type="Proteomes" id="UP000366872">
    <property type="component" value="Unassembled WGS sequence"/>
</dbReference>
<feature type="signal peptide" evidence="2">
    <location>
        <begin position="1"/>
        <end position="20"/>
    </location>
</feature>
<dbReference type="Pfam" id="PF13505">
    <property type="entry name" value="OMP_b-brl"/>
    <property type="match status" value="1"/>
</dbReference>
<proteinExistence type="predicted"/>
<protein>
    <recommendedName>
        <fullName evidence="3">Outer membrane protein beta-barrel domain-containing protein</fullName>
    </recommendedName>
</protein>
<evidence type="ECO:0000313" key="4">
    <source>
        <dbReference type="EMBL" id="VGO15849.1"/>
    </source>
</evidence>
<feature type="chain" id="PRO_5025419626" description="Outer membrane protein beta-barrel domain-containing protein" evidence="2">
    <location>
        <begin position="21"/>
        <end position="199"/>
    </location>
</feature>
<dbReference type="AlphaFoldDB" id="A0A6C2U7K1"/>
<dbReference type="Gene3D" id="2.40.160.20">
    <property type="match status" value="1"/>
</dbReference>
<accession>A0A6C2U7K1</accession>